<reference evidence="1 2" key="1">
    <citation type="submission" date="2012-05" db="EMBL/GenBank/DDBJ databases">
        <title>Recombination and specialization in a pathogen metapopulation.</title>
        <authorList>
            <person name="Gardiner A."/>
            <person name="Kemen E."/>
            <person name="Schultz-Larsen T."/>
            <person name="MacLean D."/>
            <person name="Van Oosterhout C."/>
            <person name="Jones J.D.G."/>
        </authorList>
    </citation>
    <scope>NUCLEOTIDE SEQUENCE [LARGE SCALE GENOMIC DNA]</scope>
    <source>
        <strain evidence="1 2">Ac Nc2</strain>
    </source>
</reference>
<dbReference type="InParanoid" id="A0A024GUV6"/>
<evidence type="ECO:0000313" key="1">
    <source>
        <dbReference type="EMBL" id="CCI50498.1"/>
    </source>
</evidence>
<keyword evidence="2" id="KW-1185">Reference proteome</keyword>
<accession>A0A024GUV6</accession>
<protein>
    <submittedName>
        <fullName evidence="1">Uncharacterized protein</fullName>
    </submittedName>
</protein>
<sequence>MVKVMMRLVCTELKNFTGSLLGFLLKQLNAQCYKLILSEMCYSSSCSKLSMKKMKIILVYHWLNTHPSCCTMNMIHEDEGHCLERIPLSANPRNATGIL</sequence>
<dbReference type="EMBL" id="CAIX01000539">
    <property type="protein sequence ID" value="CCI50498.1"/>
    <property type="molecule type" value="Genomic_DNA"/>
</dbReference>
<organism evidence="1 2">
    <name type="scientific">Albugo candida</name>
    <dbReference type="NCBI Taxonomy" id="65357"/>
    <lineage>
        <taxon>Eukaryota</taxon>
        <taxon>Sar</taxon>
        <taxon>Stramenopiles</taxon>
        <taxon>Oomycota</taxon>
        <taxon>Peronosporomycetes</taxon>
        <taxon>Albuginales</taxon>
        <taxon>Albuginaceae</taxon>
        <taxon>Albugo</taxon>
    </lineage>
</organism>
<comment type="caution">
    <text evidence="1">The sequence shown here is derived from an EMBL/GenBank/DDBJ whole genome shotgun (WGS) entry which is preliminary data.</text>
</comment>
<name>A0A024GUV6_9STRA</name>
<evidence type="ECO:0000313" key="2">
    <source>
        <dbReference type="Proteomes" id="UP000053237"/>
    </source>
</evidence>
<dbReference type="AlphaFoldDB" id="A0A024GUV6"/>
<gene>
    <name evidence="1" type="ORF">BN9_123340</name>
</gene>
<proteinExistence type="predicted"/>
<dbReference type="Proteomes" id="UP000053237">
    <property type="component" value="Unassembled WGS sequence"/>
</dbReference>